<dbReference type="InterPro" id="IPR050171">
    <property type="entry name" value="MFS_Transporters"/>
</dbReference>
<evidence type="ECO:0000256" key="2">
    <source>
        <dbReference type="ARBA" id="ARBA00022448"/>
    </source>
</evidence>
<evidence type="ECO:0000259" key="8">
    <source>
        <dbReference type="PROSITE" id="PS50850"/>
    </source>
</evidence>
<protein>
    <submittedName>
        <fullName evidence="9">MFS transporter</fullName>
    </submittedName>
</protein>
<keyword evidence="4 7" id="KW-0812">Transmembrane</keyword>
<feature type="transmembrane region" description="Helical" evidence="7">
    <location>
        <begin position="267"/>
        <end position="288"/>
    </location>
</feature>
<keyword evidence="2" id="KW-0813">Transport</keyword>
<keyword evidence="10" id="KW-1185">Reference proteome</keyword>
<feature type="domain" description="Major facilitator superfamily (MFS) profile" evidence="8">
    <location>
        <begin position="26"/>
        <end position="412"/>
    </location>
</feature>
<evidence type="ECO:0000256" key="4">
    <source>
        <dbReference type="ARBA" id="ARBA00022692"/>
    </source>
</evidence>
<dbReference type="InterPro" id="IPR020846">
    <property type="entry name" value="MFS_dom"/>
</dbReference>
<proteinExistence type="predicted"/>
<keyword evidence="6 7" id="KW-0472">Membrane</keyword>
<keyword evidence="5 7" id="KW-1133">Transmembrane helix</keyword>
<comment type="subcellular location">
    <subcellularLocation>
        <location evidence="1">Cell membrane</location>
        <topology evidence="1">Multi-pass membrane protein</topology>
    </subcellularLocation>
</comment>
<organism evidence="9 10">
    <name type="scientific">Amycolatopsis ultiminotia</name>
    <dbReference type="NCBI Taxonomy" id="543629"/>
    <lineage>
        <taxon>Bacteria</taxon>
        <taxon>Bacillati</taxon>
        <taxon>Actinomycetota</taxon>
        <taxon>Actinomycetes</taxon>
        <taxon>Pseudonocardiales</taxon>
        <taxon>Pseudonocardiaceae</taxon>
        <taxon>Amycolatopsis</taxon>
    </lineage>
</organism>
<keyword evidence="3" id="KW-1003">Cell membrane</keyword>
<feature type="transmembrane region" description="Helical" evidence="7">
    <location>
        <begin position="231"/>
        <end position="255"/>
    </location>
</feature>
<dbReference type="PANTHER" id="PTHR23517:SF13">
    <property type="entry name" value="MAJOR FACILITATOR SUPERFAMILY MFS_1"/>
    <property type="match status" value="1"/>
</dbReference>
<evidence type="ECO:0000313" key="9">
    <source>
        <dbReference type="EMBL" id="GAA3524320.1"/>
    </source>
</evidence>
<evidence type="ECO:0000256" key="7">
    <source>
        <dbReference type="SAM" id="Phobius"/>
    </source>
</evidence>
<feature type="transmembrane region" description="Helical" evidence="7">
    <location>
        <begin position="325"/>
        <end position="349"/>
    </location>
</feature>
<dbReference type="RefSeq" id="WP_425548641.1">
    <property type="nucleotide sequence ID" value="NZ_BAAAZN010000001.1"/>
</dbReference>
<feature type="transmembrane region" description="Helical" evidence="7">
    <location>
        <begin position="300"/>
        <end position="319"/>
    </location>
</feature>
<dbReference type="PANTHER" id="PTHR23517">
    <property type="entry name" value="RESISTANCE PROTEIN MDTM, PUTATIVE-RELATED-RELATED"/>
    <property type="match status" value="1"/>
</dbReference>
<feature type="transmembrane region" description="Helical" evidence="7">
    <location>
        <begin position="60"/>
        <end position="81"/>
    </location>
</feature>
<evidence type="ECO:0000256" key="5">
    <source>
        <dbReference type="ARBA" id="ARBA00022989"/>
    </source>
</evidence>
<feature type="transmembrane region" description="Helical" evidence="7">
    <location>
        <begin position="361"/>
        <end position="381"/>
    </location>
</feature>
<gene>
    <name evidence="9" type="ORF">GCM10022222_03480</name>
</gene>
<dbReference type="InterPro" id="IPR036259">
    <property type="entry name" value="MFS_trans_sf"/>
</dbReference>
<evidence type="ECO:0000256" key="3">
    <source>
        <dbReference type="ARBA" id="ARBA00022475"/>
    </source>
</evidence>
<feature type="transmembrane region" description="Helical" evidence="7">
    <location>
        <begin position="189"/>
        <end position="210"/>
    </location>
</feature>
<dbReference type="Proteomes" id="UP001500689">
    <property type="component" value="Unassembled WGS sequence"/>
</dbReference>
<sequence length="412" mass="42260">MQTTSRNATPAGMRPSRRLPRLSHGWGFRVIAVAFAVSLAFSTMPTPLYALYQRRDGFPTFMITVIFAAYAVGVIASLYFAGHVSDWLGRRRVILAATLAEALAAALFLIWPEVPGLVIARLVCGAGIGALTATATAHLSELRAVSRPDEDGGRAGLVATVVNMGGLGLGPLVGGLFAEYASVPLTTTFEAFLGALLVAALAVSLVPETVERREERPAYRPQRVSLPSGARPVFAGAAIGAFAALAITGLFTALAPTLLAKGLHEPGSLLAGLAVFALLGAAALAQLVFSSLPSRAQLRIGYTLMPVGLAVISVAALLASLPVFLVGALLGGAGVGLGFRASVGTVAALADPDARGEVLAALFLAGYAGLVVPVLTVGLALEWVSSPVAFVGFSAVELVLLAFAARRVLGTR</sequence>
<dbReference type="EMBL" id="BAAAZN010000001">
    <property type="protein sequence ID" value="GAA3524320.1"/>
    <property type="molecule type" value="Genomic_DNA"/>
</dbReference>
<feature type="transmembrane region" description="Helical" evidence="7">
    <location>
        <begin position="157"/>
        <end position="177"/>
    </location>
</feature>
<evidence type="ECO:0000256" key="6">
    <source>
        <dbReference type="ARBA" id="ARBA00023136"/>
    </source>
</evidence>
<dbReference type="InterPro" id="IPR011701">
    <property type="entry name" value="MFS"/>
</dbReference>
<accession>A0ABP6V0I3</accession>
<name>A0ABP6V0I3_9PSEU</name>
<dbReference type="SUPFAM" id="SSF103473">
    <property type="entry name" value="MFS general substrate transporter"/>
    <property type="match status" value="1"/>
</dbReference>
<reference evidence="10" key="1">
    <citation type="journal article" date="2019" name="Int. J. Syst. Evol. Microbiol.">
        <title>The Global Catalogue of Microorganisms (GCM) 10K type strain sequencing project: providing services to taxonomists for standard genome sequencing and annotation.</title>
        <authorList>
            <consortium name="The Broad Institute Genomics Platform"/>
            <consortium name="The Broad Institute Genome Sequencing Center for Infectious Disease"/>
            <person name="Wu L."/>
            <person name="Ma J."/>
        </authorList>
    </citation>
    <scope>NUCLEOTIDE SEQUENCE [LARGE SCALE GENOMIC DNA]</scope>
    <source>
        <strain evidence="10">JCM 16898</strain>
    </source>
</reference>
<evidence type="ECO:0000313" key="10">
    <source>
        <dbReference type="Proteomes" id="UP001500689"/>
    </source>
</evidence>
<comment type="caution">
    <text evidence="9">The sequence shown here is derived from an EMBL/GenBank/DDBJ whole genome shotgun (WGS) entry which is preliminary data.</text>
</comment>
<dbReference type="PROSITE" id="PS50850">
    <property type="entry name" value="MFS"/>
    <property type="match status" value="1"/>
</dbReference>
<feature type="transmembrane region" description="Helical" evidence="7">
    <location>
        <begin position="93"/>
        <end position="111"/>
    </location>
</feature>
<dbReference type="Gene3D" id="1.20.1250.20">
    <property type="entry name" value="MFS general substrate transporter like domains"/>
    <property type="match status" value="1"/>
</dbReference>
<dbReference type="Pfam" id="PF07690">
    <property type="entry name" value="MFS_1"/>
    <property type="match status" value="1"/>
</dbReference>
<evidence type="ECO:0000256" key="1">
    <source>
        <dbReference type="ARBA" id="ARBA00004651"/>
    </source>
</evidence>
<feature type="transmembrane region" description="Helical" evidence="7">
    <location>
        <begin position="117"/>
        <end position="137"/>
    </location>
</feature>
<feature type="transmembrane region" description="Helical" evidence="7">
    <location>
        <begin position="387"/>
        <end position="405"/>
    </location>
</feature>